<proteinExistence type="predicted"/>
<sequence>MSNNPLVAFLRTYGPSASADTMYDEHVLSAGERYGVTPIEETPPRLADVVENFRRADPLSIILTGTAGDGKTFHCRQAYRELGGNATDYATSGKMLVLPLPVSGKHLHIIKDLSDMSDAEKAFELDGIAQAFLGGDPGRVYLIAANDGQLLKYWRNFSDRHPDYRRVGQTLRSMLKDEQELDTDGRLALRLINLSRQPNHALFRKLLDRVVNHPQWANCTNCSAFDACPVRLNLRLLQADGDNTLRGRLSDLIRLAAANDAHLPVRQLLILITNILLGDRAPTQGDNLLTCQKARNRAADAERGYHATNPYQNVFGLNLREKIRQQYHVFRTLNAFGIGRETSNAIDDLLIYGAQPDNQGSLPEAEPCYGSRLFEPLRKDYLRGSLKNFDDFRYAIEGQRRRLFFDTPANRTDACDPWRLTIFQHGGDYLRFMERMAQAPQSESEIRAKIILGLNRTFTGTLCENLDALWVASPAANGYDRLGRVLECPPIALESGGFNVLAVLFDSGGLAGRPRLKVVSRMKPDEPLAALELRPLLFEYLLRVADGSLPSSFSRQCYEEVRQFRLKLVSQLRAELSPSIRNKLDLVKLDEYSGKLQHEPMTLSSPAA</sequence>
<dbReference type="Proteomes" id="UP000002964">
    <property type="component" value="Unassembled WGS sequence"/>
</dbReference>
<dbReference type="AlphaFoldDB" id="H8YVQ4"/>
<dbReference type="HOGENOM" id="CLU_032040_0_0_6"/>
<protein>
    <submittedName>
        <fullName evidence="1">Uncharacterized protein</fullName>
    </submittedName>
</protein>
<reference evidence="2" key="1">
    <citation type="submission" date="2011-06" db="EMBL/GenBank/DDBJ databases">
        <authorList>
            <consortium name="US DOE Joint Genome Institute (JGI-PGF)"/>
            <person name="Lucas S."/>
            <person name="Han J."/>
            <person name="Lapidus A."/>
            <person name="Cheng J.-F."/>
            <person name="Goodwin L."/>
            <person name="Pitluck S."/>
            <person name="Peters L."/>
            <person name="Land M.L."/>
            <person name="Hauser L."/>
            <person name="Vogl K."/>
            <person name="Liu Z."/>
            <person name="Overmann J."/>
            <person name="Frigaard N.-U."/>
            <person name="Bryant D.A."/>
            <person name="Woyke T.J."/>
        </authorList>
    </citation>
    <scope>NUCLEOTIDE SEQUENCE [LARGE SCALE GENOMIC DNA]</scope>
    <source>
        <strain evidence="2">970</strain>
    </source>
</reference>
<evidence type="ECO:0000313" key="1">
    <source>
        <dbReference type="EMBL" id="EIC23994.1"/>
    </source>
</evidence>
<evidence type="ECO:0000313" key="2">
    <source>
        <dbReference type="Proteomes" id="UP000002964"/>
    </source>
</evidence>
<gene>
    <name evidence="1" type="ORF">Thi970DRAFT_00131</name>
</gene>
<dbReference type="EMBL" id="JH603163">
    <property type="protein sequence ID" value="EIC23994.1"/>
    <property type="molecule type" value="Genomic_DNA"/>
</dbReference>
<name>H8YVQ4_9GAMM</name>
<dbReference type="eggNOG" id="COG0515">
    <property type="taxonomic scope" value="Bacteria"/>
</dbReference>
<reference evidence="1 2" key="2">
    <citation type="submission" date="2011-11" db="EMBL/GenBank/DDBJ databases">
        <authorList>
            <consortium name="US DOE Joint Genome Institute"/>
            <person name="Lucas S."/>
            <person name="Han J."/>
            <person name="Lapidus A."/>
            <person name="Cheng J.-F."/>
            <person name="Goodwin L."/>
            <person name="Pitluck S."/>
            <person name="Peters L."/>
            <person name="Ovchinnikova G."/>
            <person name="Zhang X."/>
            <person name="Detter J.C."/>
            <person name="Han C."/>
            <person name="Tapia R."/>
            <person name="Land M."/>
            <person name="Hauser L."/>
            <person name="Kyrpides N."/>
            <person name="Ivanova N."/>
            <person name="Pagani I."/>
            <person name="Vogl K."/>
            <person name="Liu Z."/>
            <person name="Overmann J."/>
            <person name="Frigaard N.-U."/>
            <person name="Bryant D."/>
            <person name="Woyke T."/>
        </authorList>
    </citation>
    <scope>NUCLEOTIDE SEQUENCE [LARGE SCALE GENOMIC DNA]</scope>
    <source>
        <strain evidence="1 2">970</strain>
    </source>
</reference>
<keyword evidence="2" id="KW-1185">Reference proteome</keyword>
<dbReference type="RefSeq" id="WP_009146617.1">
    <property type="nucleotide sequence ID" value="NZ_CP121471.1"/>
</dbReference>
<accession>H8YVQ4</accession>
<organism evidence="1 2">
    <name type="scientific">Thiorhodovibrio frisius</name>
    <dbReference type="NCBI Taxonomy" id="631362"/>
    <lineage>
        <taxon>Bacteria</taxon>
        <taxon>Pseudomonadati</taxon>
        <taxon>Pseudomonadota</taxon>
        <taxon>Gammaproteobacteria</taxon>
        <taxon>Chromatiales</taxon>
        <taxon>Chromatiaceae</taxon>
        <taxon>Thiorhodovibrio</taxon>
    </lineage>
</organism>
<dbReference type="STRING" id="631362.Thi970DRAFT_00131"/>